<keyword evidence="3" id="KW-1185">Reference proteome</keyword>
<feature type="compositionally biased region" description="Polar residues" evidence="1">
    <location>
        <begin position="1"/>
        <end position="14"/>
    </location>
</feature>
<gene>
    <name evidence="2" type="ORF">PSACC_00765</name>
</gene>
<reference evidence="2 3" key="1">
    <citation type="submission" date="2016-10" db="EMBL/GenBank/DDBJ databases">
        <title>The genome of Paramicrosporidium saccamoebae is the missing link in understanding Cryptomycota and Microsporidia evolution.</title>
        <authorList>
            <person name="Quandt C.A."/>
            <person name="Beaudet D."/>
            <person name="Corsaro D."/>
            <person name="Michel R."/>
            <person name="Corradi N."/>
            <person name="James T."/>
        </authorList>
    </citation>
    <scope>NUCLEOTIDE SEQUENCE [LARGE SCALE GENOMIC DNA]</scope>
    <source>
        <strain evidence="2 3">KSL3</strain>
    </source>
</reference>
<sequence length="194" mass="21133">MPKLGNVTQVQDAVSKQPRARCKDSLEGNTARALADNPESGIWSALADLMSNRSIGLACVMIPDKAPQDISPADDISTIGLQHGVIVTKTASPPGDAINVLLLVTEKLHILDMARQKIPNLLLEVLKTQDISRFDSIAAQLRRCRNGLAHPDPDIIPEGDIDLSAIPDECKELGRHLLKWDASPYLHMVKEVPQ</sequence>
<evidence type="ECO:0000313" key="3">
    <source>
        <dbReference type="Proteomes" id="UP000240830"/>
    </source>
</evidence>
<name>A0A2H9TNU2_9FUNG</name>
<dbReference type="AlphaFoldDB" id="A0A2H9TNU2"/>
<evidence type="ECO:0000256" key="1">
    <source>
        <dbReference type="SAM" id="MobiDB-lite"/>
    </source>
</evidence>
<proteinExistence type="predicted"/>
<organism evidence="2 3">
    <name type="scientific">Paramicrosporidium saccamoebae</name>
    <dbReference type="NCBI Taxonomy" id="1246581"/>
    <lineage>
        <taxon>Eukaryota</taxon>
        <taxon>Fungi</taxon>
        <taxon>Fungi incertae sedis</taxon>
        <taxon>Cryptomycota</taxon>
        <taxon>Cryptomycota incertae sedis</taxon>
        <taxon>Paramicrosporidium</taxon>
    </lineage>
</organism>
<dbReference type="EMBL" id="MTSL01000065">
    <property type="protein sequence ID" value="PJF19406.1"/>
    <property type="molecule type" value="Genomic_DNA"/>
</dbReference>
<evidence type="ECO:0000313" key="2">
    <source>
        <dbReference type="EMBL" id="PJF19406.1"/>
    </source>
</evidence>
<feature type="region of interest" description="Disordered" evidence="1">
    <location>
        <begin position="1"/>
        <end position="25"/>
    </location>
</feature>
<dbReference type="Proteomes" id="UP000240830">
    <property type="component" value="Unassembled WGS sequence"/>
</dbReference>
<protein>
    <submittedName>
        <fullName evidence="2">Uncharacterized protein</fullName>
    </submittedName>
</protein>
<accession>A0A2H9TNU2</accession>
<comment type="caution">
    <text evidence="2">The sequence shown here is derived from an EMBL/GenBank/DDBJ whole genome shotgun (WGS) entry which is preliminary data.</text>
</comment>